<feature type="domain" description="Aminoglycoside phosphotransferase" evidence="1">
    <location>
        <begin position="27"/>
        <end position="265"/>
    </location>
</feature>
<dbReference type="Gene3D" id="3.30.200.20">
    <property type="entry name" value="Phosphorylase Kinase, domain 1"/>
    <property type="match status" value="1"/>
</dbReference>
<dbReference type="InterPro" id="IPR002575">
    <property type="entry name" value="Aminoglycoside_PTrfase"/>
</dbReference>
<dbReference type="Pfam" id="PF01636">
    <property type="entry name" value="APH"/>
    <property type="match status" value="1"/>
</dbReference>
<dbReference type="SUPFAM" id="SSF56112">
    <property type="entry name" value="Protein kinase-like (PK-like)"/>
    <property type="match status" value="1"/>
</dbReference>
<accession>A0A1I0TPV7</accession>
<keyword evidence="2" id="KW-0808">Transferase</keyword>
<dbReference type="OrthoDB" id="3806873at2"/>
<keyword evidence="2" id="KW-0418">Kinase</keyword>
<evidence type="ECO:0000313" key="3">
    <source>
        <dbReference type="Proteomes" id="UP000182054"/>
    </source>
</evidence>
<evidence type="ECO:0000259" key="1">
    <source>
        <dbReference type="Pfam" id="PF01636"/>
    </source>
</evidence>
<sequence length="338" mass="35815">MTVDTGALATFLRDNGVPVAGELRVDRISGGRSNLTFRVDDDRSSWIVRRPPTSGLTPSAHDMAREWAVTSALQSTDVPVAGAVAFDPDGRVLGAPMTVVEFVPGRVVRTADDLGDLTDAEVAANATELVRVLAALHAVDHRAIGLSEFGQPDGFVTRQVATWGRQWQRVKTRDLADIDRLQAVLAETVPARSDATIVHGDFRVDNVILDPSDAGRVAAVVDWEMSTLGDPITDVALLCAYRRPIFDTVLGVPAAAWTSPRYPSADALAEEYAAVSGRDLGDWPFYLALANFKIAVIAEGITHRSLADGGSDESATAAAEATAEFAAAGLQALAGVSR</sequence>
<gene>
    <name evidence="2" type="ORF">SAMN05444374_108137</name>
</gene>
<dbReference type="Gene3D" id="3.90.1200.10">
    <property type="match status" value="1"/>
</dbReference>
<dbReference type="RefSeq" id="WP_068366210.1">
    <property type="nucleotide sequence ID" value="NZ_FOJN01000008.1"/>
</dbReference>
<dbReference type="GeneID" id="85486231"/>
<dbReference type="InterPro" id="IPR011009">
    <property type="entry name" value="Kinase-like_dom_sf"/>
</dbReference>
<dbReference type="InterPro" id="IPR052898">
    <property type="entry name" value="ACAD10-like"/>
</dbReference>
<organism evidence="2 3">
    <name type="scientific">Rhodococcoides kroppenstedtii</name>
    <dbReference type="NCBI Taxonomy" id="293050"/>
    <lineage>
        <taxon>Bacteria</taxon>
        <taxon>Bacillati</taxon>
        <taxon>Actinomycetota</taxon>
        <taxon>Actinomycetes</taxon>
        <taxon>Mycobacteriales</taxon>
        <taxon>Nocardiaceae</taxon>
        <taxon>Rhodococcoides</taxon>
    </lineage>
</organism>
<name>A0A1I0TPV7_9NOCA</name>
<dbReference type="CDD" id="cd05154">
    <property type="entry name" value="ACAD10_11_N-like"/>
    <property type="match status" value="1"/>
</dbReference>
<dbReference type="GO" id="GO:0016301">
    <property type="term" value="F:kinase activity"/>
    <property type="evidence" value="ECO:0007669"/>
    <property type="project" value="UniProtKB-KW"/>
</dbReference>
<dbReference type="AlphaFoldDB" id="A0A1I0TPV7"/>
<evidence type="ECO:0000313" key="2">
    <source>
        <dbReference type="EMBL" id="SFA53780.1"/>
    </source>
</evidence>
<dbReference type="InterPro" id="IPR041726">
    <property type="entry name" value="ACAD10_11_N"/>
</dbReference>
<dbReference type="PANTHER" id="PTHR47829">
    <property type="entry name" value="HYDROLASE, PUTATIVE (AFU_ORTHOLOGUE AFUA_1G12880)-RELATED"/>
    <property type="match status" value="1"/>
</dbReference>
<reference evidence="2 3" key="1">
    <citation type="submission" date="2016-10" db="EMBL/GenBank/DDBJ databases">
        <authorList>
            <person name="de Groot N.N."/>
        </authorList>
    </citation>
    <scope>NUCLEOTIDE SEQUENCE [LARGE SCALE GENOMIC DNA]</scope>
    <source>
        <strain evidence="2 3">DSM 44908</strain>
    </source>
</reference>
<dbReference type="EMBL" id="FOJN01000008">
    <property type="protein sequence ID" value="SFA53780.1"/>
    <property type="molecule type" value="Genomic_DNA"/>
</dbReference>
<dbReference type="Proteomes" id="UP000182054">
    <property type="component" value="Unassembled WGS sequence"/>
</dbReference>
<protein>
    <submittedName>
        <fullName evidence="2">Predicted kinase, aminoglycoside phosphotransferase (APT) family</fullName>
    </submittedName>
</protein>
<dbReference type="PANTHER" id="PTHR47829:SF1">
    <property type="entry name" value="HAD FAMILY PHOSPHATASE"/>
    <property type="match status" value="1"/>
</dbReference>
<proteinExistence type="predicted"/>